<evidence type="ECO:0000256" key="13">
    <source>
        <dbReference type="SAM" id="SignalP"/>
    </source>
</evidence>
<dbReference type="Gene3D" id="3.80.10.10">
    <property type="entry name" value="Ribonuclease Inhibitor"/>
    <property type="match status" value="1"/>
</dbReference>
<dbReference type="PROSITE" id="PS00107">
    <property type="entry name" value="PROTEIN_KINASE_ATP"/>
    <property type="match status" value="1"/>
</dbReference>
<dbReference type="FunFam" id="3.80.10.10:FF:000234">
    <property type="entry name" value="Probable inactive receptor kinase RLK902"/>
    <property type="match status" value="1"/>
</dbReference>
<evidence type="ECO:0000256" key="7">
    <source>
        <dbReference type="ARBA" id="ARBA00022741"/>
    </source>
</evidence>
<dbReference type="OrthoDB" id="676979at2759"/>
<dbReference type="SUPFAM" id="SSF56112">
    <property type="entry name" value="Protein kinase-like (PK-like)"/>
    <property type="match status" value="1"/>
</dbReference>
<dbReference type="SUPFAM" id="SSF52058">
    <property type="entry name" value="L domain-like"/>
    <property type="match status" value="1"/>
</dbReference>
<evidence type="ECO:0000256" key="5">
    <source>
        <dbReference type="ARBA" id="ARBA00022729"/>
    </source>
</evidence>
<dbReference type="Gene3D" id="3.30.200.20">
    <property type="entry name" value="Phosphorylase Kinase, domain 1"/>
    <property type="match status" value="1"/>
</dbReference>
<keyword evidence="5 13" id="KW-0732">Signal</keyword>
<proteinExistence type="predicted"/>
<dbReference type="InterPro" id="IPR011009">
    <property type="entry name" value="Kinase-like_dom_sf"/>
</dbReference>
<keyword evidence="8 11" id="KW-0067">ATP-binding</keyword>
<sequence length="626" mass="69182">MSKRFSIFYSLLLLFFGSTALLPLVTGDLAGDRQALLDFLNNITHTRSLAWNASSPVCATWPGVTCDKDGTRVTALHLPGASLLGVIPSGTIGRLSELQILSLRSNGLQGPFPIDFLQLKKLKAISLSNNRFSGPLPSDYATWTNLAVLDLFGNRFNGSIPAGFANLTGLVSLNLAQNSFSGEIPDLNLSGLRRLNFSNNKLTGLIPKSLERFGNSAFSGNNLIYENVPPPMASPEEKPKEKRGIYLSEPAVLGIAIGGCFVIFFLIAVLIIICYVKRKRRQATETETKPEKLKPAKANPQKLPSVKEVSKLGKEKNIEDMEDKSEINRVIFFEGSNLAFNLEDLLKASAEFLGKGSFGMTYKAILEDSKVVAVKRVKDVVVSRKDFKHQMEIVGNIRHENVAPLRAYVCSKEEKLMVYDYYPTGSLYTLLHGKNGSDEGHDPLNWETRLRFMIGVAKGLAHIHTQHKLAHGNIKSSNVFLNSQGYGCISETGLAVLTNPVTNQIMRRDPSARPVLHYRAPEATDTRRLTPESDVYGFGILLLETLTGKSSMDNEKEADSLVSWVNFVVKHEWTGEVFDLELIKTPNVEAKLLQMLNLGLDCAERAPAKRLEMVKVAETLEKIESD</sequence>
<evidence type="ECO:0000313" key="15">
    <source>
        <dbReference type="EMBL" id="VVB17408.1"/>
    </source>
</evidence>
<evidence type="ECO:0000259" key="14">
    <source>
        <dbReference type="PROSITE" id="PS50011"/>
    </source>
</evidence>
<keyword evidence="7 11" id="KW-0547">Nucleotide-binding</keyword>
<evidence type="ECO:0000256" key="11">
    <source>
        <dbReference type="PROSITE-ProRule" id="PRU10141"/>
    </source>
</evidence>
<evidence type="ECO:0000256" key="8">
    <source>
        <dbReference type="ARBA" id="ARBA00022840"/>
    </source>
</evidence>
<dbReference type="Pfam" id="PF08263">
    <property type="entry name" value="LRRNT_2"/>
    <property type="match status" value="1"/>
</dbReference>
<evidence type="ECO:0000256" key="1">
    <source>
        <dbReference type="ARBA" id="ARBA00004370"/>
    </source>
</evidence>
<dbReference type="Pfam" id="PF13855">
    <property type="entry name" value="LRR_8"/>
    <property type="match status" value="1"/>
</dbReference>
<evidence type="ECO:0000256" key="2">
    <source>
        <dbReference type="ARBA" id="ARBA00022553"/>
    </source>
</evidence>
<comment type="subcellular location">
    <subcellularLocation>
        <location evidence="1">Membrane</location>
    </subcellularLocation>
</comment>
<keyword evidence="3" id="KW-0433">Leucine-rich repeat</keyword>
<reference evidence="15" key="1">
    <citation type="submission" date="2019-07" db="EMBL/GenBank/DDBJ databases">
        <authorList>
            <person name="Dittberner H."/>
        </authorList>
    </citation>
    <scope>NUCLEOTIDE SEQUENCE [LARGE SCALE GENOMIC DNA]</scope>
</reference>
<dbReference type="InterPro" id="IPR001245">
    <property type="entry name" value="Ser-Thr/Tyr_kinase_cat_dom"/>
</dbReference>
<organism evidence="15 16">
    <name type="scientific">Arabis nemorensis</name>
    <dbReference type="NCBI Taxonomy" id="586526"/>
    <lineage>
        <taxon>Eukaryota</taxon>
        <taxon>Viridiplantae</taxon>
        <taxon>Streptophyta</taxon>
        <taxon>Embryophyta</taxon>
        <taxon>Tracheophyta</taxon>
        <taxon>Spermatophyta</taxon>
        <taxon>Magnoliopsida</taxon>
        <taxon>eudicotyledons</taxon>
        <taxon>Gunneridae</taxon>
        <taxon>Pentapetalae</taxon>
        <taxon>rosids</taxon>
        <taxon>malvids</taxon>
        <taxon>Brassicales</taxon>
        <taxon>Brassicaceae</taxon>
        <taxon>Arabideae</taxon>
        <taxon>Arabis</taxon>
    </lineage>
</organism>
<dbReference type="InterPro" id="IPR001611">
    <property type="entry name" value="Leu-rich_rpt"/>
</dbReference>
<evidence type="ECO:0000256" key="10">
    <source>
        <dbReference type="ARBA" id="ARBA00023136"/>
    </source>
</evidence>
<evidence type="ECO:0000256" key="12">
    <source>
        <dbReference type="SAM" id="Phobius"/>
    </source>
</evidence>
<accession>A0A565CUL6</accession>
<feature type="binding site" evidence="11">
    <location>
        <position position="375"/>
    </location>
    <ligand>
        <name>ATP</name>
        <dbReference type="ChEBI" id="CHEBI:30616"/>
    </ligand>
</feature>
<comment type="caution">
    <text evidence="15">The sequence shown here is derived from an EMBL/GenBank/DDBJ whole genome shotgun (WGS) entry which is preliminary data.</text>
</comment>
<feature type="chain" id="PRO_5022042620" description="Protein kinase domain-containing protein" evidence="13">
    <location>
        <begin position="28"/>
        <end position="626"/>
    </location>
</feature>
<dbReference type="PANTHER" id="PTHR48010:SF14">
    <property type="entry name" value="PROTEIN KINASE DOMAIN-CONTAINING PROTEIN"/>
    <property type="match status" value="1"/>
</dbReference>
<dbReference type="InterPro" id="IPR050994">
    <property type="entry name" value="At_inactive_RLKs"/>
</dbReference>
<evidence type="ECO:0000256" key="9">
    <source>
        <dbReference type="ARBA" id="ARBA00022989"/>
    </source>
</evidence>
<dbReference type="PROSITE" id="PS50011">
    <property type="entry name" value="PROTEIN_KINASE_DOM"/>
    <property type="match status" value="1"/>
</dbReference>
<dbReference type="PANTHER" id="PTHR48010">
    <property type="entry name" value="OS05G0588300 PROTEIN"/>
    <property type="match status" value="1"/>
</dbReference>
<keyword evidence="6" id="KW-0677">Repeat</keyword>
<gene>
    <name evidence="15" type="ORF">ANE_LOCUS27852</name>
</gene>
<keyword evidence="16" id="KW-1185">Reference proteome</keyword>
<dbReference type="InterPro" id="IPR013210">
    <property type="entry name" value="LRR_N_plant-typ"/>
</dbReference>
<dbReference type="Pfam" id="PF00560">
    <property type="entry name" value="LRR_1"/>
    <property type="match status" value="2"/>
</dbReference>
<dbReference type="Gene3D" id="1.10.510.10">
    <property type="entry name" value="Transferase(Phosphotransferase) domain 1"/>
    <property type="match status" value="1"/>
</dbReference>
<dbReference type="EMBL" id="CABITT030000008">
    <property type="protein sequence ID" value="VVB17408.1"/>
    <property type="molecule type" value="Genomic_DNA"/>
</dbReference>
<dbReference type="GO" id="GO:0016020">
    <property type="term" value="C:membrane"/>
    <property type="evidence" value="ECO:0007669"/>
    <property type="project" value="UniProtKB-SubCell"/>
</dbReference>
<keyword evidence="9 12" id="KW-1133">Transmembrane helix</keyword>
<evidence type="ECO:0000256" key="3">
    <source>
        <dbReference type="ARBA" id="ARBA00022614"/>
    </source>
</evidence>
<dbReference type="AlphaFoldDB" id="A0A565CUL6"/>
<feature type="transmembrane region" description="Helical" evidence="12">
    <location>
        <begin position="251"/>
        <end position="276"/>
    </location>
</feature>
<keyword evidence="2" id="KW-0597">Phosphoprotein</keyword>
<feature type="domain" description="Protein kinase" evidence="14">
    <location>
        <begin position="347"/>
        <end position="623"/>
    </location>
</feature>
<feature type="signal peptide" evidence="13">
    <location>
        <begin position="1"/>
        <end position="27"/>
    </location>
</feature>
<keyword evidence="10 12" id="KW-0472">Membrane</keyword>
<evidence type="ECO:0000256" key="6">
    <source>
        <dbReference type="ARBA" id="ARBA00022737"/>
    </source>
</evidence>
<evidence type="ECO:0000313" key="16">
    <source>
        <dbReference type="Proteomes" id="UP000489600"/>
    </source>
</evidence>
<protein>
    <recommendedName>
        <fullName evidence="14">Protein kinase domain-containing protein</fullName>
    </recommendedName>
</protein>
<dbReference type="FunFam" id="3.30.200.20:FF:000307">
    <property type="entry name" value="pollen receptor-like kinase 1"/>
    <property type="match status" value="1"/>
</dbReference>
<evidence type="ECO:0000256" key="4">
    <source>
        <dbReference type="ARBA" id="ARBA00022692"/>
    </source>
</evidence>
<dbReference type="Pfam" id="PF07714">
    <property type="entry name" value="PK_Tyr_Ser-Thr"/>
    <property type="match status" value="1"/>
</dbReference>
<keyword evidence="4 12" id="KW-0812">Transmembrane</keyword>
<dbReference type="InterPro" id="IPR000719">
    <property type="entry name" value="Prot_kinase_dom"/>
</dbReference>
<dbReference type="GO" id="GO:0004672">
    <property type="term" value="F:protein kinase activity"/>
    <property type="evidence" value="ECO:0007669"/>
    <property type="project" value="InterPro"/>
</dbReference>
<dbReference type="GO" id="GO:0005524">
    <property type="term" value="F:ATP binding"/>
    <property type="evidence" value="ECO:0007669"/>
    <property type="project" value="UniProtKB-UniRule"/>
</dbReference>
<dbReference type="Proteomes" id="UP000489600">
    <property type="component" value="Unassembled WGS sequence"/>
</dbReference>
<name>A0A565CUL6_9BRAS</name>
<dbReference type="InterPro" id="IPR032675">
    <property type="entry name" value="LRR_dom_sf"/>
</dbReference>
<dbReference type="InterPro" id="IPR017441">
    <property type="entry name" value="Protein_kinase_ATP_BS"/>
</dbReference>